<dbReference type="KEGG" id="cvr:CHLNCDRAFT_48513"/>
<dbReference type="InterPro" id="IPR029039">
    <property type="entry name" value="Flavoprotein-like_sf"/>
</dbReference>
<evidence type="ECO:0000259" key="11">
    <source>
        <dbReference type="PROSITE" id="PS50902"/>
    </source>
</evidence>
<dbReference type="InterPro" id="IPR001709">
    <property type="entry name" value="Flavoprot_Pyr_Nucl_cyt_Rdtase"/>
</dbReference>
<dbReference type="Gene3D" id="1.20.990.10">
    <property type="entry name" value="NADPH-cytochrome p450 Reductase, Chain A, domain 3"/>
    <property type="match status" value="2"/>
</dbReference>
<evidence type="ECO:0000256" key="2">
    <source>
        <dbReference type="ARBA" id="ARBA00001974"/>
    </source>
</evidence>
<dbReference type="Gene3D" id="3.40.50.360">
    <property type="match status" value="1"/>
</dbReference>
<dbReference type="SUPFAM" id="SSF52343">
    <property type="entry name" value="Ferredoxin reductase-like, C-terminal NADP-linked domain"/>
    <property type="match status" value="1"/>
</dbReference>
<dbReference type="PRINTS" id="PR00369">
    <property type="entry name" value="FLAVODOXIN"/>
</dbReference>
<dbReference type="SUPFAM" id="SSF52218">
    <property type="entry name" value="Flavoproteins"/>
    <property type="match status" value="1"/>
</dbReference>
<dbReference type="Gene3D" id="3.40.50.80">
    <property type="entry name" value="Nucleotide-binding domain of ferredoxin-NADP reductase (FNR) module"/>
    <property type="match status" value="1"/>
</dbReference>
<organism evidence="14">
    <name type="scientific">Chlorella variabilis</name>
    <name type="common">Green alga</name>
    <dbReference type="NCBI Taxonomy" id="554065"/>
    <lineage>
        <taxon>Eukaryota</taxon>
        <taxon>Viridiplantae</taxon>
        <taxon>Chlorophyta</taxon>
        <taxon>core chlorophytes</taxon>
        <taxon>Trebouxiophyceae</taxon>
        <taxon>Chlorellales</taxon>
        <taxon>Chlorellaceae</taxon>
        <taxon>Chlorella clade</taxon>
        <taxon>Chlorella</taxon>
    </lineage>
</organism>
<dbReference type="InterPro" id="IPR017927">
    <property type="entry name" value="FAD-bd_FR_type"/>
</dbReference>
<keyword evidence="9" id="KW-0560">Oxidoreductase</keyword>
<feature type="compositionally biased region" description="Low complexity" evidence="10">
    <location>
        <begin position="227"/>
        <end position="248"/>
    </location>
</feature>
<dbReference type="RefSeq" id="XP_005850511.1">
    <property type="nucleotide sequence ID" value="XM_005850449.1"/>
</dbReference>
<evidence type="ECO:0000256" key="6">
    <source>
        <dbReference type="ARBA" id="ARBA00022643"/>
    </source>
</evidence>
<evidence type="ECO:0008006" key="15">
    <source>
        <dbReference type="Google" id="ProtNLM"/>
    </source>
</evidence>
<dbReference type="InterPro" id="IPR003097">
    <property type="entry name" value="CysJ-like_FAD-binding"/>
</dbReference>
<dbReference type="GO" id="GO:0010181">
    <property type="term" value="F:FMN binding"/>
    <property type="evidence" value="ECO:0007669"/>
    <property type="project" value="InterPro"/>
</dbReference>
<dbReference type="Gene3D" id="2.40.30.10">
    <property type="entry name" value="Translation factors"/>
    <property type="match status" value="2"/>
</dbReference>
<dbReference type="InterPro" id="IPR039261">
    <property type="entry name" value="FNR_nucleotide-bd"/>
</dbReference>
<evidence type="ECO:0000259" key="12">
    <source>
        <dbReference type="PROSITE" id="PS51384"/>
    </source>
</evidence>
<dbReference type="PROSITE" id="PS50902">
    <property type="entry name" value="FLAVODOXIN_LIKE"/>
    <property type="match status" value="1"/>
</dbReference>
<dbReference type="AlphaFoldDB" id="E1Z6U1"/>
<gene>
    <name evidence="13" type="ORF">CHLNCDRAFT_48513</name>
</gene>
<keyword evidence="7" id="KW-0274">FAD</keyword>
<feature type="compositionally biased region" description="Gly residues" evidence="10">
    <location>
        <begin position="249"/>
        <end position="258"/>
    </location>
</feature>
<dbReference type="InterPro" id="IPR023173">
    <property type="entry name" value="NADPH_Cyt_P450_Rdtase_alpha"/>
</dbReference>
<evidence type="ECO:0000256" key="8">
    <source>
        <dbReference type="ARBA" id="ARBA00022857"/>
    </source>
</evidence>
<feature type="region of interest" description="Disordered" evidence="10">
    <location>
        <begin position="216"/>
        <end position="258"/>
    </location>
</feature>
<evidence type="ECO:0000313" key="14">
    <source>
        <dbReference type="Proteomes" id="UP000008141"/>
    </source>
</evidence>
<dbReference type="Proteomes" id="UP000008141">
    <property type="component" value="Unassembled WGS sequence"/>
</dbReference>
<keyword evidence="8" id="KW-0521">NADP</keyword>
<dbReference type="InParanoid" id="E1Z6U1"/>
<evidence type="ECO:0000256" key="7">
    <source>
        <dbReference type="ARBA" id="ARBA00022827"/>
    </source>
</evidence>
<dbReference type="OrthoDB" id="1856718at2759"/>
<dbReference type="STRING" id="554065.E1Z6U1"/>
<dbReference type="GO" id="GO:0050660">
    <property type="term" value="F:flavin adenine dinucleotide binding"/>
    <property type="evidence" value="ECO:0007669"/>
    <property type="project" value="TreeGrafter"/>
</dbReference>
<dbReference type="InterPro" id="IPR008254">
    <property type="entry name" value="Flavodoxin/NO_synth"/>
</dbReference>
<comment type="subcellular location">
    <subcellularLocation>
        <location evidence="3">Cytoplasm</location>
    </subcellularLocation>
</comment>
<name>E1Z6U1_CHLVA</name>
<dbReference type="FunFam" id="3.40.50.80:FF:000032">
    <property type="entry name" value="NADPH-dependent diflavin oxidoreductase 1"/>
    <property type="match status" value="1"/>
</dbReference>
<keyword evidence="6" id="KW-0288">FMN</keyword>
<evidence type="ECO:0000256" key="4">
    <source>
        <dbReference type="ARBA" id="ARBA00022490"/>
    </source>
</evidence>
<dbReference type="EMBL" id="GL433837">
    <property type="protein sequence ID" value="EFN58409.1"/>
    <property type="molecule type" value="Genomic_DNA"/>
</dbReference>
<dbReference type="OMA" id="DIMSIPR"/>
<dbReference type="Pfam" id="PF00667">
    <property type="entry name" value="FAD_binding_1"/>
    <property type="match status" value="2"/>
</dbReference>
<dbReference type="PANTHER" id="PTHR19384">
    <property type="entry name" value="NITRIC OXIDE SYNTHASE-RELATED"/>
    <property type="match status" value="1"/>
</dbReference>
<evidence type="ECO:0000313" key="13">
    <source>
        <dbReference type="EMBL" id="EFN58409.1"/>
    </source>
</evidence>
<dbReference type="GO" id="GO:0005634">
    <property type="term" value="C:nucleus"/>
    <property type="evidence" value="ECO:0007669"/>
    <property type="project" value="UniProtKB-ARBA"/>
</dbReference>
<feature type="domain" description="Flavodoxin-like" evidence="11">
    <location>
        <begin position="6"/>
        <end position="152"/>
    </location>
</feature>
<dbReference type="FunCoup" id="E1Z6U1">
    <property type="interactions" value="1461"/>
</dbReference>
<dbReference type="Pfam" id="PF00258">
    <property type="entry name" value="Flavodoxin_1"/>
    <property type="match status" value="1"/>
</dbReference>
<comment type="cofactor">
    <cofactor evidence="1">
        <name>FMN</name>
        <dbReference type="ChEBI" id="CHEBI:58210"/>
    </cofactor>
</comment>
<dbReference type="FunFam" id="3.40.50.360:FF:000015">
    <property type="entry name" value="NADPH-dependent diflavin oxidoreductase 1"/>
    <property type="match status" value="1"/>
</dbReference>
<keyword evidence="5" id="KW-0285">Flavoprotein</keyword>
<dbReference type="GO" id="GO:0016651">
    <property type="term" value="F:oxidoreductase activity, acting on NAD(P)H"/>
    <property type="evidence" value="ECO:0007669"/>
    <property type="project" value="UniProtKB-ARBA"/>
</dbReference>
<keyword evidence="14" id="KW-1185">Reference proteome</keyword>
<comment type="cofactor">
    <cofactor evidence="2">
        <name>FAD</name>
        <dbReference type="ChEBI" id="CHEBI:57692"/>
    </cofactor>
</comment>
<dbReference type="InterPro" id="IPR001433">
    <property type="entry name" value="OxRdtase_FAD/NAD-bd"/>
</dbReference>
<evidence type="ECO:0000256" key="5">
    <source>
        <dbReference type="ARBA" id="ARBA00022630"/>
    </source>
</evidence>
<evidence type="ECO:0000256" key="1">
    <source>
        <dbReference type="ARBA" id="ARBA00001917"/>
    </source>
</evidence>
<dbReference type="InterPro" id="IPR001094">
    <property type="entry name" value="Flavdoxin-like"/>
</dbReference>
<keyword evidence="4" id="KW-0963">Cytoplasm</keyword>
<evidence type="ECO:0000256" key="9">
    <source>
        <dbReference type="ARBA" id="ARBA00023002"/>
    </source>
</evidence>
<dbReference type="GeneID" id="17358341"/>
<evidence type="ECO:0000256" key="10">
    <source>
        <dbReference type="SAM" id="MobiDB-lite"/>
    </source>
</evidence>
<proteinExistence type="predicted"/>
<accession>E1Z6U1</accession>
<dbReference type="GO" id="GO:0005829">
    <property type="term" value="C:cytosol"/>
    <property type="evidence" value="ECO:0007669"/>
    <property type="project" value="TreeGrafter"/>
</dbReference>
<reference evidence="13 14" key="1">
    <citation type="journal article" date="2010" name="Plant Cell">
        <title>The Chlorella variabilis NC64A genome reveals adaptation to photosymbiosis, coevolution with viruses, and cryptic sex.</title>
        <authorList>
            <person name="Blanc G."/>
            <person name="Duncan G."/>
            <person name="Agarkova I."/>
            <person name="Borodovsky M."/>
            <person name="Gurnon J."/>
            <person name="Kuo A."/>
            <person name="Lindquist E."/>
            <person name="Lucas S."/>
            <person name="Pangilinan J."/>
            <person name="Polle J."/>
            <person name="Salamov A."/>
            <person name="Terry A."/>
            <person name="Yamada T."/>
            <person name="Dunigan D.D."/>
            <person name="Grigoriev I.V."/>
            <person name="Claverie J.M."/>
            <person name="Van Etten J.L."/>
        </authorList>
    </citation>
    <scope>NUCLEOTIDE SEQUENCE [LARGE SCALE GENOMIC DNA]</scope>
    <source>
        <strain evidence="13 14">NC64A</strain>
    </source>
</reference>
<feature type="domain" description="FAD-binding FR-type" evidence="12">
    <location>
        <begin position="261"/>
        <end position="444"/>
    </location>
</feature>
<dbReference type="Pfam" id="PF00175">
    <property type="entry name" value="NAD_binding_1"/>
    <property type="match status" value="1"/>
</dbReference>
<dbReference type="PRINTS" id="PR00371">
    <property type="entry name" value="FPNCR"/>
</dbReference>
<dbReference type="InterPro" id="IPR017938">
    <property type="entry name" value="Riboflavin_synthase-like_b-brl"/>
</dbReference>
<dbReference type="PANTHER" id="PTHR19384:SF10">
    <property type="entry name" value="NADPH-DEPENDENT DIFLAVIN OXIDOREDUCTASE 1"/>
    <property type="match status" value="1"/>
</dbReference>
<evidence type="ECO:0000256" key="3">
    <source>
        <dbReference type="ARBA" id="ARBA00004496"/>
    </source>
</evidence>
<protein>
    <recommendedName>
        <fullName evidence="15">NADPH-dependent diflavin oxidoreductase 1</fullName>
    </recommendedName>
</protein>
<dbReference type="SUPFAM" id="SSF63380">
    <property type="entry name" value="Riboflavin synthase domain-like"/>
    <property type="match status" value="1"/>
</dbReference>
<sequence length="615" mass="65827">MPGASLLVLYASQTGNAQDVAERIGREAQRRYYAVRVLPADAYLPRVAQLPGEPALVFVASTTGQGDQPSNMRQLWKFLLRKSLPPGSLGGIRAAVFGLGDSGYPKYNVVSKKLYRRLEALGAAMLLPLGLGDDQHRSGYEAALDPWLELLWPALRACFPLPPGASEPALGDTSAELEAAAAAAAADAAAGASRDGATTAGSAAHWEALAAARQFDVQQQQHGGGQQQQQQQQPASSRAAAGPATTDGPRGGGGGGGYGPYRPYWSRLASNRRITAPTHFQDVRLLEFDLGCSGISYQPGDVLALVPQQPAAAVDALLARCGWDPQAWVLRQCVREEAEAERLAHFSSPEGRDELYEYNQREGRTVLEVLGDFKSAQPPLEWLLQAAPRLQPRLFSIASSLAAHPARAQLAVAIVEWATPFRRRRRGGEVLVPVWAERGALRLPPTPATPLIMVGPGTGVAPFRAFLQERAAAAAAAAAASAGEAPFPAPSMLFFGCRSQAGDFYFREEWEAMQAAGVLAPPPAGLLTAFSRDGPRKVYVQQRIREHAAEVWRLLQQQPHGAWVYVAGSADKMPAQVAQAFEEVAAQQGGMAPADAAALLRRMELSGRYQVEAWS</sequence>
<dbReference type="PROSITE" id="PS51384">
    <property type="entry name" value="FAD_FR"/>
    <property type="match status" value="1"/>
</dbReference>
<dbReference type="eggNOG" id="KOG1159">
    <property type="taxonomic scope" value="Eukaryota"/>
</dbReference>